<feature type="transmembrane region" description="Helical" evidence="8">
    <location>
        <begin position="29"/>
        <end position="51"/>
    </location>
</feature>
<feature type="transmembrane region" description="Helical" evidence="8">
    <location>
        <begin position="234"/>
        <end position="251"/>
    </location>
</feature>
<comment type="subcellular location">
    <subcellularLocation>
        <location evidence="1 8">Cell membrane</location>
        <topology evidence="1 8">Multi-pass membrane protein</topology>
    </subcellularLocation>
</comment>
<evidence type="ECO:0000313" key="11">
    <source>
        <dbReference type="Proteomes" id="UP001144396"/>
    </source>
</evidence>
<sequence>MTAPLPQQDRDPARPVFLKVEQPRATGQVVQAIVTIAVVLAIVAWFVTSGVFDLSTSWEYLFSPAILEGLWNTLTLATLSTALAIILGTLVALARISPNRVLSVGAAIYVYLFRGTPMLVQMLIWYFAIPRMIGRVTIGIPFTDVVFIDNVPASQFFTPFLAGLFALTLAETGYMAEVIRAGISGVDQGQRDAARALGLPRRKVMLQVVLAQAFRIQMPALGNQYIMMIKNTSLGYAIGYMELLLSASRIYQSNFQYLELLLVAAFWYLVLTALVTFLQNALEHRFPAR</sequence>
<evidence type="ECO:0000256" key="5">
    <source>
        <dbReference type="ARBA" id="ARBA00022970"/>
    </source>
</evidence>
<dbReference type="FunFam" id="1.10.3720.10:FF:000006">
    <property type="entry name" value="Glutamate/aspartate ABC transporter, permease protein GltK"/>
    <property type="match status" value="1"/>
</dbReference>
<dbReference type="InterPro" id="IPR043429">
    <property type="entry name" value="ArtM/GltK/GlnP/TcyL/YhdX-like"/>
</dbReference>
<comment type="caution">
    <text evidence="10">The sequence shown here is derived from an EMBL/GenBank/DDBJ whole genome shotgun (WGS) entry which is preliminary data.</text>
</comment>
<protein>
    <submittedName>
        <fullName evidence="10">Amino acid ABC transporter permease</fullName>
    </submittedName>
</protein>
<comment type="similarity">
    <text evidence="8">Belongs to the binding-protein-dependent transport system permease family.</text>
</comment>
<evidence type="ECO:0000313" key="10">
    <source>
        <dbReference type="EMBL" id="GLI27600.1"/>
    </source>
</evidence>
<evidence type="ECO:0000256" key="8">
    <source>
        <dbReference type="RuleBase" id="RU363032"/>
    </source>
</evidence>
<dbReference type="PROSITE" id="PS50928">
    <property type="entry name" value="ABC_TM1"/>
    <property type="match status" value="1"/>
</dbReference>
<evidence type="ECO:0000256" key="6">
    <source>
        <dbReference type="ARBA" id="ARBA00022989"/>
    </source>
</evidence>
<feature type="domain" description="ABC transmembrane type-1" evidence="9">
    <location>
        <begin position="70"/>
        <end position="279"/>
    </location>
</feature>
<keyword evidence="3" id="KW-1003">Cell membrane</keyword>
<dbReference type="InterPro" id="IPR035906">
    <property type="entry name" value="MetI-like_sf"/>
</dbReference>
<dbReference type="GO" id="GO:0022857">
    <property type="term" value="F:transmembrane transporter activity"/>
    <property type="evidence" value="ECO:0007669"/>
    <property type="project" value="InterPro"/>
</dbReference>
<dbReference type="PANTHER" id="PTHR30614">
    <property type="entry name" value="MEMBRANE COMPONENT OF AMINO ACID ABC TRANSPORTER"/>
    <property type="match status" value="1"/>
</dbReference>
<keyword evidence="11" id="KW-1185">Reference proteome</keyword>
<dbReference type="GO" id="GO:0043190">
    <property type="term" value="C:ATP-binding cassette (ABC) transporter complex"/>
    <property type="evidence" value="ECO:0007669"/>
    <property type="project" value="InterPro"/>
</dbReference>
<dbReference type="PANTHER" id="PTHR30614:SF0">
    <property type="entry name" value="L-CYSTINE TRANSPORT SYSTEM PERMEASE PROTEIN TCYL"/>
    <property type="match status" value="1"/>
</dbReference>
<organism evidence="10 11">
    <name type="scientific">Agromyces rhizosphaerae</name>
    <dbReference type="NCBI Taxonomy" id="88374"/>
    <lineage>
        <taxon>Bacteria</taxon>
        <taxon>Bacillati</taxon>
        <taxon>Actinomycetota</taxon>
        <taxon>Actinomycetes</taxon>
        <taxon>Micrococcales</taxon>
        <taxon>Microbacteriaceae</taxon>
        <taxon>Agromyces</taxon>
    </lineage>
</organism>
<proteinExistence type="inferred from homology"/>
<keyword evidence="6 8" id="KW-1133">Transmembrane helix</keyword>
<keyword evidence="2 8" id="KW-0813">Transport</keyword>
<dbReference type="InterPro" id="IPR000515">
    <property type="entry name" value="MetI-like"/>
</dbReference>
<dbReference type="InterPro" id="IPR010065">
    <property type="entry name" value="AA_ABC_transptr_permease_3TM"/>
</dbReference>
<dbReference type="EMBL" id="BSDP01000001">
    <property type="protein sequence ID" value="GLI27600.1"/>
    <property type="molecule type" value="Genomic_DNA"/>
</dbReference>
<dbReference type="Pfam" id="PF00528">
    <property type="entry name" value="BPD_transp_1"/>
    <property type="match status" value="1"/>
</dbReference>
<evidence type="ECO:0000256" key="3">
    <source>
        <dbReference type="ARBA" id="ARBA00022475"/>
    </source>
</evidence>
<dbReference type="RefSeq" id="WP_281884277.1">
    <property type="nucleotide sequence ID" value="NZ_BSDP01000001.1"/>
</dbReference>
<keyword evidence="5" id="KW-0029">Amino-acid transport</keyword>
<accession>A0A9W6FPM2</accession>
<evidence type="ECO:0000256" key="4">
    <source>
        <dbReference type="ARBA" id="ARBA00022692"/>
    </source>
</evidence>
<feature type="transmembrane region" description="Helical" evidence="8">
    <location>
        <begin position="156"/>
        <end position="174"/>
    </location>
</feature>
<dbReference type="NCBIfam" id="TIGR01726">
    <property type="entry name" value="HEQRo_perm_3TM"/>
    <property type="match status" value="1"/>
</dbReference>
<feature type="transmembrane region" description="Helical" evidence="8">
    <location>
        <begin position="106"/>
        <end position="128"/>
    </location>
</feature>
<dbReference type="SUPFAM" id="SSF161098">
    <property type="entry name" value="MetI-like"/>
    <property type="match status" value="1"/>
</dbReference>
<dbReference type="Gene3D" id="1.10.3720.10">
    <property type="entry name" value="MetI-like"/>
    <property type="match status" value="1"/>
</dbReference>
<evidence type="ECO:0000256" key="7">
    <source>
        <dbReference type="ARBA" id="ARBA00023136"/>
    </source>
</evidence>
<name>A0A9W6FPM2_9MICO</name>
<dbReference type="Proteomes" id="UP001144396">
    <property type="component" value="Unassembled WGS sequence"/>
</dbReference>
<feature type="transmembrane region" description="Helical" evidence="8">
    <location>
        <begin position="71"/>
        <end position="94"/>
    </location>
</feature>
<dbReference type="CDD" id="cd06261">
    <property type="entry name" value="TM_PBP2"/>
    <property type="match status" value="1"/>
</dbReference>
<feature type="transmembrane region" description="Helical" evidence="8">
    <location>
        <begin position="257"/>
        <end position="278"/>
    </location>
</feature>
<keyword evidence="4 8" id="KW-0812">Transmembrane</keyword>
<dbReference type="AlphaFoldDB" id="A0A9W6FPM2"/>
<gene>
    <name evidence="10" type="ORF">ARHIZOSPH14_18420</name>
</gene>
<evidence type="ECO:0000256" key="2">
    <source>
        <dbReference type="ARBA" id="ARBA00022448"/>
    </source>
</evidence>
<dbReference type="GO" id="GO:0006865">
    <property type="term" value="P:amino acid transport"/>
    <property type="evidence" value="ECO:0007669"/>
    <property type="project" value="UniProtKB-KW"/>
</dbReference>
<evidence type="ECO:0000259" key="9">
    <source>
        <dbReference type="PROSITE" id="PS50928"/>
    </source>
</evidence>
<keyword evidence="7 8" id="KW-0472">Membrane</keyword>
<reference evidence="10" key="1">
    <citation type="submission" date="2022-12" db="EMBL/GenBank/DDBJ databases">
        <title>Reference genome sequencing for broad-spectrum identification of bacterial and archaeal isolates by mass spectrometry.</title>
        <authorList>
            <person name="Sekiguchi Y."/>
            <person name="Tourlousse D.M."/>
        </authorList>
    </citation>
    <scope>NUCLEOTIDE SEQUENCE</scope>
    <source>
        <strain evidence="10">14</strain>
    </source>
</reference>
<evidence type="ECO:0000256" key="1">
    <source>
        <dbReference type="ARBA" id="ARBA00004651"/>
    </source>
</evidence>